<proteinExistence type="predicted"/>
<evidence type="ECO:0000313" key="2">
    <source>
        <dbReference type="Proteomes" id="UP000030750"/>
    </source>
</evidence>
<gene>
    <name evidence="1" type="ORF">EBH_0052400</name>
</gene>
<reference evidence="1" key="1">
    <citation type="submission" date="2013-10" db="EMBL/GenBank/DDBJ databases">
        <title>Genomic analysis of the causative agents of coccidiosis in chickens.</title>
        <authorList>
            <person name="Reid A.J."/>
            <person name="Blake D."/>
            <person name="Billington K."/>
            <person name="Browne H."/>
            <person name="Dunn M."/>
            <person name="Hung S."/>
            <person name="Kawahara F."/>
            <person name="Miranda-Saavedra D."/>
            <person name="Mourier T."/>
            <person name="Nagra H."/>
            <person name="Otto T.D."/>
            <person name="Rawlings N."/>
            <person name="Sanchez A."/>
            <person name="Sanders M."/>
            <person name="Subramaniam C."/>
            <person name="Tay Y."/>
            <person name="Dear P."/>
            <person name="Doerig C."/>
            <person name="Gruber A."/>
            <person name="Parkinson J."/>
            <person name="Shirley M."/>
            <person name="Wan K.L."/>
            <person name="Berriman M."/>
            <person name="Tomley F."/>
            <person name="Pain A."/>
        </authorList>
    </citation>
    <scope>NUCLEOTIDE SEQUENCE [LARGE SCALE GENOMIC DNA]</scope>
    <source>
        <strain evidence="1">Houghton</strain>
    </source>
</reference>
<dbReference type="EMBL" id="HG713191">
    <property type="protein sequence ID" value="CDJ52772.1"/>
    <property type="molecule type" value="Genomic_DNA"/>
</dbReference>
<dbReference type="InterPro" id="IPR043502">
    <property type="entry name" value="DNA/RNA_pol_sf"/>
</dbReference>
<dbReference type="Proteomes" id="UP000030750">
    <property type="component" value="Unassembled WGS sequence"/>
</dbReference>
<dbReference type="PANTHER" id="PTHR37984">
    <property type="entry name" value="PROTEIN CBG26694"/>
    <property type="match status" value="1"/>
</dbReference>
<evidence type="ECO:0000313" key="1">
    <source>
        <dbReference type="EMBL" id="CDJ52772.1"/>
    </source>
</evidence>
<name>U6LR03_9EIME</name>
<accession>U6LR03</accession>
<dbReference type="PANTHER" id="PTHR37984:SF5">
    <property type="entry name" value="PROTEIN NYNRIN-LIKE"/>
    <property type="match status" value="1"/>
</dbReference>
<dbReference type="InterPro" id="IPR050951">
    <property type="entry name" value="Retrovirus_Pol_polyprotein"/>
</dbReference>
<dbReference type="VEuPathDB" id="ToxoDB:EBH_0052400"/>
<dbReference type="OrthoDB" id="2013610at2759"/>
<sequence length="317" mass="35233">MHPNFKKRRFGTSSIEYLGYRIAGDGITRSPAKIKAIEVWPEELRNDARVKQFLAASELTKKDASFVWTEKHTAAVALKHTLVNYTTLQTPDAKKPYVLRANTSRYAAGGVSEQDGKPLGFMIPANSKQEMGTMVDTISKMAHFVPTKTPAAGADTLELLADRVMEPLLYPVQSEKGLVKLLAPPNRRPNGEGARDVGAEIELVDEFSPTKTPPLTKIFKQLVDRAASDILPTQAAQKQYADKHRREVEYEVGGCIFCSACFSEYKWIMNLPSPSNSRIEARRQGTLDGTLAVGTNSGIPQMRTIRYDYQLVSDLQR</sequence>
<organism evidence="1 2">
    <name type="scientific">Eimeria brunetti</name>
    <dbReference type="NCBI Taxonomy" id="51314"/>
    <lineage>
        <taxon>Eukaryota</taxon>
        <taxon>Sar</taxon>
        <taxon>Alveolata</taxon>
        <taxon>Apicomplexa</taxon>
        <taxon>Conoidasida</taxon>
        <taxon>Coccidia</taxon>
        <taxon>Eucoccidiorida</taxon>
        <taxon>Eimeriorina</taxon>
        <taxon>Eimeriidae</taxon>
        <taxon>Eimeria</taxon>
    </lineage>
</organism>
<keyword evidence="2" id="KW-1185">Reference proteome</keyword>
<protein>
    <submittedName>
        <fullName evidence="1">Gag-pol polyprotein, related</fullName>
    </submittedName>
</protein>
<reference evidence="1" key="2">
    <citation type="submission" date="2013-10" db="EMBL/GenBank/DDBJ databases">
        <authorList>
            <person name="Aslett M."/>
        </authorList>
    </citation>
    <scope>NUCLEOTIDE SEQUENCE [LARGE SCALE GENOMIC DNA]</scope>
    <source>
        <strain evidence="1">Houghton</strain>
    </source>
</reference>
<dbReference type="AlphaFoldDB" id="U6LR03"/>
<dbReference type="SUPFAM" id="SSF56672">
    <property type="entry name" value="DNA/RNA polymerases"/>
    <property type="match status" value="1"/>
</dbReference>